<dbReference type="AlphaFoldDB" id="A0AAN8EGF5"/>
<dbReference type="Proteomes" id="UP001316803">
    <property type="component" value="Unassembled WGS sequence"/>
</dbReference>
<keyword evidence="2" id="KW-1185">Reference proteome</keyword>
<gene>
    <name evidence="1" type="ORF">OHC33_007990</name>
</gene>
<name>A0AAN8EGF5_9EURO</name>
<comment type="caution">
    <text evidence="1">The sequence shown here is derived from an EMBL/GenBank/DDBJ whole genome shotgun (WGS) entry which is preliminary data.</text>
</comment>
<protein>
    <submittedName>
        <fullName evidence="1">Uncharacterized protein</fullName>
    </submittedName>
</protein>
<organism evidence="1 2">
    <name type="scientific">Knufia fluminis</name>
    <dbReference type="NCBI Taxonomy" id="191047"/>
    <lineage>
        <taxon>Eukaryota</taxon>
        <taxon>Fungi</taxon>
        <taxon>Dikarya</taxon>
        <taxon>Ascomycota</taxon>
        <taxon>Pezizomycotina</taxon>
        <taxon>Eurotiomycetes</taxon>
        <taxon>Chaetothyriomycetidae</taxon>
        <taxon>Chaetothyriales</taxon>
        <taxon>Trichomeriaceae</taxon>
        <taxon>Knufia</taxon>
    </lineage>
</organism>
<proteinExistence type="predicted"/>
<dbReference type="SUPFAM" id="SSF56059">
    <property type="entry name" value="Glutathione synthetase ATP-binding domain-like"/>
    <property type="match status" value="1"/>
</dbReference>
<evidence type="ECO:0000313" key="1">
    <source>
        <dbReference type="EMBL" id="KAK5950918.1"/>
    </source>
</evidence>
<accession>A0AAN8EGF5</accession>
<reference evidence="1 2" key="1">
    <citation type="submission" date="2022-12" db="EMBL/GenBank/DDBJ databases">
        <title>Genomic features and morphological characterization of a novel Knufia sp. strain isolated from spacecraft assembly facility.</title>
        <authorList>
            <person name="Teixeira M."/>
            <person name="Chander A.M."/>
            <person name="Stajich J.E."/>
            <person name="Venkateswaran K."/>
        </authorList>
    </citation>
    <scope>NUCLEOTIDE SEQUENCE [LARGE SCALE GENOMIC DNA]</scope>
    <source>
        <strain evidence="1 2">FJI-L2-BK-P2</strain>
    </source>
</reference>
<sequence length="487" mass="55300">MKQSNEIQQISIALSAEKGGPVRATDLSLEQLQEQLATFRRALTNKNEGLLPEYIRDRLSPFNICVSHQFADRVKQLHESLDKAIIDIIDRWFDDTKADFPARMPLEKHEEDLLRWMNGPGREAVPKFADKYGMWRSDYLIERNQEELESAKVCEINARFPYNGFWPIGLHERGSRTVAGEQCKYKFPNDFELTKKVIFDSFNSTKPLFHICEKWKGPDQDPLLCEWKRRTGQEAIKIKPSELRLEDDTLKYCAEPQVNEAQTETNGGNGGPRPIEQCSLELFQDEYAQLDPAVLQKIATCCVSDLRTVFITHDKRLLGIIEQELPDLVERGVLTADERQALENGIAHTILAGSNEMQQILKLSKSDEKLRGKYIVKAVRDGFGTGIQMGKGLSQEEWLKLLESQAVKALLPSEGTVVVQKLVDHVWYDIVRHDGDDAGQPKLLHLIGSYHMINGKLGVYGPWRVGEELHVGLRGPGDLVSSTIIRQ</sequence>
<dbReference type="EMBL" id="JAKLMC020000023">
    <property type="protein sequence ID" value="KAK5950918.1"/>
    <property type="molecule type" value="Genomic_DNA"/>
</dbReference>
<evidence type="ECO:0000313" key="2">
    <source>
        <dbReference type="Proteomes" id="UP001316803"/>
    </source>
</evidence>